<dbReference type="AlphaFoldDB" id="A0AAD8A470"/>
<gene>
    <name evidence="2" type="ORF">L9F63_001263</name>
</gene>
<reference evidence="2" key="1">
    <citation type="journal article" date="2023" name="IScience">
        <title>Live-bearing cockroach genome reveals convergent evolutionary mechanisms linked to viviparity in insects and beyond.</title>
        <authorList>
            <person name="Fouks B."/>
            <person name="Harrison M.C."/>
            <person name="Mikhailova A.A."/>
            <person name="Marchal E."/>
            <person name="English S."/>
            <person name="Carruthers M."/>
            <person name="Jennings E.C."/>
            <person name="Chiamaka E.L."/>
            <person name="Frigard R.A."/>
            <person name="Pippel M."/>
            <person name="Attardo G.M."/>
            <person name="Benoit J.B."/>
            <person name="Bornberg-Bauer E."/>
            <person name="Tobe S.S."/>
        </authorList>
    </citation>
    <scope>NUCLEOTIDE SEQUENCE</scope>
    <source>
        <strain evidence="2">Stay&amp;Tobe</strain>
    </source>
</reference>
<feature type="non-terminal residue" evidence="2">
    <location>
        <position position="1"/>
    </location>
</feature>
<keyword evidence="3" id="KW-1185">Reference proteome</keyword>
<accession>A0AAD8A470</accession>
<evidence type="ECO:0000313" key="3">
    <source>
        <dbReference type="Proteomes" id="UP001233999"/>
    </source>
</evidence>
<keyword evidence="1" id="KW-0812">Transmembrane</keyword>
<dbReference type="Proteomes" id="UP001233999">
    <property type="component" value="Unassembled WGS sequence"/>
</dbReference>
<dbReference type="EMBL" id="JASPKZ010003844">
    <property type="protein sequence ID" value="KAJ9592147.1"/>
    <property type="molecule type" value="Genomic_DNA"/>
</dbReference>
<keyword evidence="1" id="KW-0472">Membrane</keyword>
<reference evidence="2" key="2">
    <citation type="submission" date="2023-05" db="EMBL/GenBank/DDBJ databases">
        <authorList>
            <person name="Fouks B."/>
        </authorList>
    </citation>
    <scope>NUCLEOTIDE SEQUENCE</scope>
    <source>
        <strain evidence="2">Stay&amp;Tobe</strain>
        <tissue evidence="2">Testes</tissue>
    </source>
</reference>
<sequence>PRDHGLQPGNLLQDHFQHSFVFLFIFFQNIDISFINIDVFDIDILLFKTSMFYNRCSMLFKLHAVEWNAGFHGR</sequence>
<protein>
    <submittedName>
        <fullName evidence="2">Uncharacterized protein</fullName>
    </submittedName>
</protein>
<feature type="non-terminal residue" evidence="2">
    <location>
        <position position="74"/>
    </location>
</feature>
<evidence type="ECO:0000313" key="2">
    <source>
        <dbReference type="EMBL" id="KAJ9592147.1"/>
    </source>
</evidence>
<proteinExistence type="predicted"/>
<feature type="transmembrane region" description="Helical" evidence="1">
    <location>
        <begin position="20"/>
        <end position="47"/>
    </location>
</feature>
<keyword evidence="1" id="KW-1133">Transmembrane helix</keyword>
<organism evidence="2 3">
    <name type="scientific">Diploptera punctata</name>
    <name type="common">Pacific beetle cockroach</name>
    <dbReference type="NCBI Taxonomy" id="6984"/>
    <lineage>
        <taxon>Eukaryota</taxon>
        <taxon>Metazoa</taxon>
        <taxon>Ecdysozoa</taxon>
        <taxon>Arthropoda</taxon>
        <taxon>Hexapoda</taxon>
        <taxon>Insecta</taxon>
        <taxon>Pterygota</taxon>
        <taxon>Neoptera</taxon>
        <taxon>Polyneoptera</taxon>
        <taxon>Dictyoptera</taxon>
        <taxon>Blattodea</taxon>
        <taxon>Blaberoidea</taxon>
        <taxon>Blaberidae</taxon>
        <taxon>Diplopterinae</taxon>
        <taxon>Diploptera</taxon>
    </lineage>
</organism>
<name>A0AAD8A470_DIPPU</name>
<comment type="caution">
    <text evidence="2">The sequence shown here is derived from an EMBL/GenBank/DDBJ whole genome shotgun (WGS) entry which is preliminary data.</text>
</comment>
<evidence type="ECO:0000256" key="1">
    <source>
        <dbReference type="SAM" id="Phobius"/>
    </source>
</evidence>